<protein>
    <submittedName>
        <fullName evidence="10">Protein hairy-like</fullName>
    </submittedName>
</protein>
<dbReference type="SMART" id="SM00353">
    <property type="entry name" value="HLH"/>
    <property type="match status" value="1"/>
</dbReference>
<accession>A0ABM1BEZ5</accession>
<evidence type="ECO:0000259" key="8">
    <source>
        <dbReference type="PROSITE" id="PS51054"/>
    </source>
</evidence>
<evidence type="ECO:0000256" key="1">
    <source>
        <dbReference type="ARBA" id="ARBA00004123"/>
    </source>
</evidence>
<evidence type="ECO:0000313" key="10">
    <source>
        <dbReference type="RefSeq" id="XP_013780648.1"/>
    </source>
</evidence>
<evidence type="ECO:0000256" key="4">
    <source>
        <dbReference type="ARBA" id="ARBA00023163"/>
    </source>
</evidence>
<feature type="region of interest" description="Disordered" evidence="6">
    <location>
        <begin position="243"/>
        <end position="287"/>
    </location>
</feature>
<keyword evidence="2" id="KW-0805">Transcription regulation</keyword>
<keyword evidence="5" id="KW-0539">Nucleus</keyword>
<dbReference type="InterPro" id="IPR036638">
    <property type="entry name" value="HLH_DNA-bd_sf"/>
</dbReference>
<dbReference type="PANTHER" id="PTHR10985">
    <property type="entry name" value="BASIC HELIX-LOOP-HELIX TRANSCRIPTION FACTOR, HES-RELATED"/>
    <property type="match status" value="1"/>
</dbReference>
<evidence type="ECO:0000256" key="6">
    <source>
        <dbReference type="SAM" id="MobiDB-lite"/>
    </source>
</evidence>
<dbReference type="Gene3D" id="4.10.280.10">
    <property type="entry name" value="Helix-loop-helix DNA-binding domain"/>
    <property type="match status" value="1"/>
</dbReference>
<proteinExistence type="predicted"/>
<dbReference type="InterPro" id="IPR011598">
    <property type="entry name" value="bHLH_dom"/>
</dbReference>
<dbReference type="GeneID" id="106465004"/>
<keyword evidence="3" id="KW-0238">DNA-binding</keyword>
<dbReference type="Pfam" id="PF00010">
    <property type="entry name" value="HLH"/>
    <property type="match status" value="1"/>
</dbReference>
<dbReference type="Proteomes" id="UP000694941">
    <property type="component" value="Unplaced"/>
</dbReference>
<feature type="domain" description="Orange" evidence="8">
    <location>
        <begin position="89"/>
        <end position="122"/>
    </location>
</feature>
<dbReference type="PROSITE" id="PS50888">
    <property type="entry name" value="BHLH"/>
    <property type="match status" value="1"/>
</dbReference>
<organism evidence="9 10">
    <name type="scientific">Limulus polyphemus</name>
    <name type="common">Atlantic horseshoe crab</name>
    <dbReference type="NCBI Taxonomy" id="6850"/>
    <lineage>
        <taxon>Eukaryota</taxon>
        <taxon>Metazoa</taxon>
        <taxon>Ecdysozoa</taxon>
        <taxon>Arthropoda</taxon>
        <taxon>Chelicerata</taxon>
        <taxon>Merostomata</taxon>
        <taxon>Xiphosura</taxon>
        <taxon>Limulidae</taxon>
        <taxon>Limulus</taxon>
    </lineage>
</organism>
<feature type="domain" description="BHLH" evidence="7">
    <location>
        <begin position="13"/>
        <end position="70"/>
    </location>
</feature>
<evidence type="ECO:0000313" key="9">
    <source>
        <dbReference type="Proteomes" id="UP000694941"/>
    </source>
</evidence>
<dbReference type="InterPro" id="IPR050370">
    <property type="entry name" value="HES_HEY"/>
</dbReference>
<keyword evidence="4" id="KW-0804">Transcription</keyword>
<feature type="compositionally biased region" description="Low complexity" evidence="6">
    <location>
        <begin position="246"/>
        <end position="263"/>
    </location>
</feature>
<dbReference type="Gene3D" id="6.10.250.980">
    <property type="match status" value="1"/>
</dbReference>
<dbReference type="SUPFAM" id="SSF47459">
    <property type="entry name" value="HLH, helix-loop-helix DNA-binding domain"/>
    <property type="match status" value="1"/>
</dbReference>
<sequence>MLAENLCSKYFENRKAAKPLVEKRRRARFNQSLEELKKLVSEALNRDPARRSKLEKADVLELTVRYLQSLQRQHMTAALATDPAVLRKFRSGFNDCASEVRRYLRRIKDVDHALRQRLLRHLGSCMISLNNATSFNYVGPVVDIPQVSYVFSHLQSLGIQIPGGLNTLTEDHDVNNNSVPQGLSDIEKRFNRLPLNPNRLLSGDFAFILSSQALQRQLSLLVPSEDNSIERLRGRETLTESYIPASSSVSSHSPSGSESGSEVCFESPTLSIQEQKSSDIDDTPKPKCHVDSCRNVPNFSNPENYNLFKVCENAKPFYDELNSMKRSSKYSSLSQKANFTRMQSNTRKLNRDQPRTLNDRMPVLARRRSSPQEIENECVWRPW</sequence>
<dbReference type="InterPro" id="IPR003650">
    <property type="entry name" value="Orange_dom"/>
</dbReference>
<dbReference type="Pfam" id="PF07527">
    <property type="entry name" value="Hairy_orange"/>
    <property type="match status" value="1"/>
</dbReference>
<evidence type="ECO:0000256" key="2">
    <source>
        <dbReference type="ARBA" id="ARBA00023015"/>
    </source>
</evidence>
<evidence type="ECO:0000259" key="7">
    <source>
        <dbReference type="PROSITE" id="PS50888"/>
    </source>
</evidence>
<dbReference type="PROSITE" id="PS51054">
    <property type="entry name" value="ORANGE"/>
    <property type="match status" value="1"/>
</dbReference>
<evidence type="ECO:0000256" key="5">
    <source>
        <dbReference type="ARBA" id="ARBA00023242"/>
    </source>
</evidence>
<keyword evidence="9" id="KW-1185">Reference proteome</keyword>
<feature type="compositionally biased region" description="Basic and acidic residues" evidence="6">
    <location>
        <begin position="276"/>
        <end position="287"/>
    </location>
</feature>
<dbReference type="SUPFAM" id="SSF158457">
    <property type="entry name" value="Orange domain-like"/>
    <property type="match status" value="1"/>
</dbReference>
<comment type="subcellular location">
    <subcellularLocation>
        <location evidence="1">Nucleus</location>
    </subcellularLocation>
</comment>
<dbReference type="RefSeq" id="XP_013780648.1">
    <property type="nucleotide sequence ID" value="XM_013925194.2"/>
</dbReference>
<name>A0ABM1BEZ5_LIMPO</name>
<dbReference type="SMART" id="SM00511">
    <property type="entry name" value="ORANGE"/>
    <property type="match status" value="1"/>
</dbReference>
<reference evidence="10" key="1">
    <citation type="submission" date="2025-08" db="UniProtKB">
        <authorList>
            <consortium name="RefSeq"/>
        </authorList>
    </citation>
    <scope>IDENTIFICATION</scope>
    <source>
        <tissue evidence="10">Muscle</tissue>
    </source>
</reference>
<gene>
    <name evidence="10" type="primary">LOC106465004</name>
</gene>
<evidence type="ECO:0000256" key="3">
    <source>
        <dbReference type="ARBA" id="ARBA00023125"/>
    </source>
</evidence>